<dbReference type="CDD" id="cd00067">
    <property type="entry name" value="GAL4"/>
    <property type="match status" value="1"/>
</dbReference>
<evidence type="ECO:0000256" key="5">
    <source>
        <dbReference type="ARBA" id="ARBA00023242"/>
    </source>
</evidence>
<sequence length="673" mass="75197">MAKDSQAAGQDFVARKSQPHAVRHFGAQKMSHHDHTKQFPALLPGPPRTLPAQSSMSVSRPKKNSTACLACKAAKRKCSGPPSPCKACLSDDAESNCHFDPSRDLRRKVGVKRTIQELTDYKDLFDSLLSTIRSAQHDKVVKLVELIKNNGSMGDIALAVGSDGTRFTEPKFLTAMGHQTIAEDVDQHIDSLIETFNPPFHRDSAPNQGSTSPEEHPMELPRAAFDPYARVTLENLCYSPLFTVPAKPWTEVTDDNDLVSHLVSLYFTWDHPCAQFVDQGIFLEHMKMGNLNSEFCSPLLVNSLLSMASVYSDSPGVFSDLGNVFSRGQSFFDEAERLLKPQEGLPSLTNIQALLMMCCVLSYQGKTSRAWWILRGAVQLAQDMDLFSSPQKAHPSGEAMSPEMERVRAITAWGIFGLNLQLSMKLRKFTNLARPASRLTVGGNEDFEWTPYPRSNQITYATKPAHLPQVRQGLAELTDIMVHVQEVLHVEGLHDSFHELMTKAEGPYKRLQKWLRTWPDATQIGREPISQLLILRIQCLQAIMNLVERLIDRDQEGAMSQQLQRTWCEQAEGMAECLRIHRQSYGLKHVPSQVADAVQTALRTLVHQLDVTGNAKHAFIELCRFGIVLSQKFQPTAETVRAIQLLSQRGAVRLPTEAVAILDGSELSKAQEW</sequence>
<dbReference type="PROSITE" id="PS50048">
    <property type="entry name" value="ZN2_CY6_FUNGAL_2"/>
    <property type="match status" value="1"/>
</dbReference>
<reference evidence="8" key="1">
    <citation type="submission" date="2022-11" db="EMBL/GenBank/DDBJ databases">
        <authorList>
            <person name="Petersen C."/>
        </authorList>
    </citation>
    <scope>NUCLEOTIDE SEQUENCE</scope>
    <source>
        <strain evidence="8">IBT 26290</strain>
    </source>
</reference>
<dbReference type="OrthoDB" id="2593732at2759"/>
<dbReference type="Proteomes" id="UP001149163">
    <property type="component" value="Unassembled WGS sequence"/>
</dbReference>
<gene>
    <name evidence="8" type="ORF">N7482_001966</name>
</gene>
<dbReference type="InterPro" id="IPR001138">
    <property type="entry name" value="Zn2Cys6_DnaBD"/>
</dbReference>
<dbReference type="SUPFAM" id="SSF57701">
    <property type="entry name" value="Zn2/Cys6 DNA-binding domain"/>
    <property type="match status" value="1"/>
</dbReference>
<dbReference type="GeneID" id="81423267"/>
<keyword evidence="3" id="KW-0238">DNA-binding</keyword>
<dbReference type="EMBL" id="JAPQKN010000001">
    <property type="protein sequence ID" value="KAJ5176089.1"/>
    <property type="molecule type" value="Genomic_DNA"/>
</dbReference>
<keyword evidence="1" id="KW-0479">Metal-binding</keyword>
<protein>
    <recommendedName>
        <fullName evidence="7">Zn(2)-C6 fungal-type domain-containing protein</fullName>
    </recommendedName>
</protein>
<keyword evidence="2" id="KW-0805">Transcription regulation</keyword>
<dbReference type="SMART" id="SM00066">
    <property type="entry name" value="GAL4"/>
    <property type="match status" value="1"/>
</dbReference>
<evidence type="ECO:0000259" key="7">
    <source>
        <dbReference type="PROSITE" id="PS50048"/>
    </source>
</evidence>
<evidence type="ECO:0000313" key="8">
    <source>
        <dbReference type="EMBL" id="KAJ5176089.1"/>
    </source>
</evidence>
<dbReference type="GO" id="GO:0008270">
    <property type="term" value="F:zinc ion binding"/>
    <property type="evidence" value="ECO:0007669"/>
    <property type="project" value="InterPro"/>
</dbReference>
<evidence type="ECO:0000256" key="3">
    <source>
        <dbReference type="ARBA" id="ARBA00023125"/>
    </source>
</evidence>
<dbReference type="RefSeq" id="XP_056547697.1">
    <property type="nucleotide sequence ID" value="XM_056684091.1"/>
</dbReference>
<dbReference type="PANTHER" id="PTHR47256:SF10">
    <property type="entry name" value="ZN(II)2CYS6 TRANSCRIPTION FACTOR (EUROFUNG)"/>
    <property type="match status" value="1"/>
</dbReference>
<evidence type="ECO:0000256" key="2">
    <source>
        <dbReference type="ARBA" id="ARBA00023015"/>
    </source>
</evidence>
<proteinExistence type="predicted"/>
<organism evidence="8 9">
    <name type="scientific">Penicillium canariense</name>
    <dbReference type="NCBI Taxonomy" id="189055"/>
    <lineage>
        <taxon>Eukaryota</taxon>
        <taxon>Fungi</taxon>
        <taxon>Dikarya</taxon>
        <taxon>Ascomycota</taxon>
        <taxon>Pezizomycotina</taxon>
        <taxon>Eurotiomycetes</taxon>
        <taxon>Eurotiomycetidae</taxon>
        <taxon>Eurotiales</taxon>
        <taxon>Aspergillaceae</taxon>
        <taxon>Penicillium</taxon>
    </lineage>
</organism>
<evidence type="ECO:0000256" key="4">
    <source>
        <dbReference type="ARBA" id="ARBA00023163"/>
    </source>
</evidence>
<dbReference type="Pfam" id="PF04082">
    <property type="entry name" value="Fungal_trans"/>
    <property type="match status" value="1"/>
</dbReference>
<evidence type="ECO:0000256" key="6">
    <source>
        <dbReference type="SAM" id="MobiDB-lite"/>
    </source>
</evidence>
<comment type="caution">
    <text evidence="8">The sequence shown here is derived from an EMBL/GenBank/DDBJ whole genome shotgun (WGS) entry which is preliminary data.</text>
</comment>
<dbReference type="PANTHER" id="PTHR47256">
    <property type="entry name" value="ZN(II)2CYS6 TRANSCRIPTION FACTOR (EUROFUNG)-RELATED"/>
    <property type="match status" value="1"/>
</dbReference>
<feature type="domain" description="Zn(2)-C6 fungal-type" evidence="7">
    <location>
        <begin position="67"/>
        <end position="99"/>
    </location>
</feature>
<keyword evidence="9" id="KW-1185">Reference proteome</keyword>
<dbReference type="CDD" id="cd12148">
    <property type="entry name" value="fungal_TF_MHR"/>
    <property type="match status" value="1"/>
</dbReference>
<reference evidence="8" key="2">
    <citation type="journal article" date="2023" name="IMA Fungus">
        <title>Comparative genomic study of the Penicillium genus elucidates a diverse pangenome and 15 lateral gene transfer events.</title>
        <authorList>
            <person name="Petersen C."/>
            <person name="Sorensen T."/>
            <person name="Nielsen M.R."/>
            <person name="Sondergaard T.E."/>
            <person name="Sorensen J.L."/>
            <person name="Fitzpatrick D.A."/>
            <person name="Frisvad J.C."/>
            <person name="Nielsen K.L."/>
        </authorList>
    </citation>
    <scope>NUCLEOTIDE SEQUENCE</scope>
    <source>
        <strain evidence="8">IBT 26290</strain>
    </source>
</reference>
<dbReference type="GO" id="GO:0003677">
    <property type="term" value="F:DNA binding"/>
    <property type="evidence" value="ECO:0007669"/>
    <property type="project" value="UniProtKB-KW"/>
</dbReference>
<dbReference type="InterPro" id="IPR036864">
    <property type="entry name" value="Zn2-C6_fun-type_DNA-bd_sf"/>
</dbReference>
<dbReference type="InterPro" id="IPR053187">
    <property type="entry name" value="Notoamide_regulator"/>
</dbReference>
<evidence type="ECO:0000256" key="1">
    <source>
        <dbReference type="ARBA" id="ARBA00022723"/>
    </source>
</evidence>
<feature type="region of interest" description="Disordered" evidence="6">
    <location>
        <begin position="199"/>
        <end position="218"/>
    </location>
</feature>
<dbReference type="PROSITE" id="PS00463">
    <property type="entry name" value="ZN2_CY6_FUNGAL_1"/>
    <property type="match status" value="1"/>
</dbReference>
<accession>A0A9W9LUE4</accession>
<keyword evidence="4" id="KW-0804">Transcription</keyword>
<name>A0A9W9LUE4_9EURO</name>
<dbReference type="GO" id="GO:0006351">
    <property type="term" value="P:DNA-templated transcription"/>
    <property type="evidence" value="ECO:0007669"/>
    <property type="project" value="InterPro"/>
</dbReference>
<feature type="region of interest" description="Disordered" evidence="6">
    <location>
        <begin position="1"/>
        <end position="60"/>
    </location>
</feature>
<dbReference type="GO" id="GO:0000981">
    <property type="term" value="F:DNA-binding transcription factor activity, RNA polymerase II-specific"/>
    <property type="evidence" value="ECO:0007669"/>
    <property type="project" value="InterPro"/>
</dbReference>
<dbReference type="InterPro" id="IPR007219">
    <property type="entry name" value="XnlR_reg_dom"/>
</dbReference>
<dbReference type="Gene3D" id="4.10.240.10">
    <property type="entry name" value="Zn(2)-C6 fungal-type DNA-binding domain"/>
    <property type="match status" value="1"/>
</dbReference>
<dbReference type="AlphaFoldDB" id="A0A9W9LUE4"/>
<evidence type="ECO:0000313" key="9">
    <source>
        <dbReference type="Proteomes" id="UP001149163"/>
    </source>
</evidence>
<keyword evidence="5" id="KW-0539">Nucleus</keyword>